<keyword evidence="10" id="KW-1185">Reference proteome</keyword>
<keyword evidence="5" id="KW-0611">Plant defense</keyword>
<dbReference type="EMBL" id="CM000883">
    <property type="protein sequence ID" value="PNT62390.1"/>
    <property type="molecule type" value="Genomic_DNA"/>
</dbReference>
<dbReference type="GO" id="GO:0006952">
    <property type="term" value="P:defense response"/>
    <property type="evidence" value="ECO:0007669"/>
    <property type="project" value="UniProtKB-KW"/>
</dbReference>
<dbReference type="GeneID" id="100830782"/>
<dbReference type="EnsemblPlants" id="PNT62390">
    <property type="protein sequence ID" value="PNT62390"/>
    <property type="gene ID" value="BRADI_4g02525v3"/>
</dbReference>
<dbReference type="PANTHER" id="PTHR19338">
    <property type="entry name" value="TRANSLOCASE OF INNER MITOCHONDRIAL MEMBRANE 13 HOMOLOG"/>
    <property type="match status" value="1"/>
</dbReference>
<dbReference type="RefSeq" id="XP_024311096.1">
    <property type="nucleotide sequence ID" value="XM_024455328.1"/>
</dbReference>
<dbReference type="OrthoDB" id="682754at2759"/>
<evidence type="ECO:0000256" key="4">
    <source>
        <dbReference type="ARBA" id="ARBA00022741"/>
    </source>
</evidence>
<gene>
    <name evidence="9" type="primary">LOC100830782</name>
    <name evidence="8" type="ORF">BRADI_4g02525v3</name>
</gene>
<evidence type="ECO:0000256" key="2">
    <source>
        <dbReference type="ARBA" id="ARBA00022614"/>
    </source>
</evidence>
<dbReference type="STRING" id="15368.A0A2K2CK34"/>
<evidence type="ECO:0000256" key="1">
    <source>
        <dbReference type="ARBA" id="ARBA00008894"/>
    </source>
</evidence>
<dbReference type="GO" id="GO:0043531">
    <property type="term" value="F:ADP binding"/>
    <property type="evidence" value="ECO:0007669"/>
    <property type="project" value="InterPro"/>
</dbReference>
<evidence type="ECO:0000256" key="5">
    <source>
        <dbReference type="ARBA" id="ARBA00022821"/>
    </source>
</evidence>
<feature type="domain" description="Disease resistance N-terminal" evidence="7">
    <location>
        <begin position="12"/>
        <end position="95"/>
    </location>
</feature>
<feature type="domain" description="NB-ARC" evidence="6">
    <location>
        <begin position="186"/>
        <end position="266"/>
    </location>
</feature>
<dbReference type="AlphaFoldDB" id="A0A2K2CK34"/>
<dbReference type="Gene3D" id="3.40.50.300">
    <property type="entry name" value="P-loop containing nucleotide triphosphate hydrolases"/>
    <property type="match status" value="1"/>
</dbReference>
<reference evidence="9" key="3">
    <citation type="submission" date="2018-08" db="UniProtKB">
        <authorList>
            <consortium name="EnsemblPlants"/>
        </authorList>
    </citation>
    <scope>IDENTIFICATION</scope>
    <source>
        <strain evidence="9">cv. Bd21</strain>
    </source>
</reference>
<dbReference type="Gramene" id="PNT62390">
    <property type="protein sequence ID" value="PNT62390"/>
    <property type="gene ID" value="BRADI_4g02525v3"/>
</dbReference>
<evidence type="ECO:0000256" key="3">
    <source>
        <dbReference type="ARBA" id="ARBA00022737"/>
    </source>
</evidence>
<keyword evidence="3" id="KW-0677">Repeat</keyword>
<comment type="similarity">
    <text evidence="1">Belongs to the disease resistance NB-LRR family.</text>
</comment>
<reference evidence="8" key="2">
    <citation type="submission" date="2017-06" db="EMBL/GenBank/DDBJ databases">
        <title>WGS assembly of Brachypodium distachyon.</title>
        <authorList>
            <consortium name="The International Brachypodium Initiative"/>
            <person name="Lucas S."/>
            <person name="Harmon-Smith M."/>
            <person name="Lail K."/>
            <person name="Tice H."/>
            <person name="Grimwood J."/>
            <person name="Bruce D."/>
            <person name="Barry K."/>
            <person name="Shu S."/>
            <person name="Lindquist E."/>
            <person name="Wang M."/>
            <person name="Pitluck S."/>
            <person name="Vogel J.P."/>
            <person name="Garvin D.F."/>
            <person name="Mockler T.C."/>
            <person name="Schmutz J."/>
            <person name="Rokhsar D."/>
            <person name="Bevan M.W."/>
        </authorList>
    </citation>
    <scope>NUCLEOTIDE SEQUENCE</scope>
    <source>
        <strain evidence="8">Bd21</strain>
    </source>
</reference>
<dbReference type="CDD" id="cd14798">
    <property type="entry name" value="RX-CC_like"/>
    <property type="match status" value="1"/>
</dbReference>
<dbReference type="InterPro" id="IPR027417">
    <property type="entry name" value="P-loop_NTPase"/>
</dbReference>
<evidence type="ECO:0000313" key="9">
    <source>
        <dbReference type="EnsemblPlants" id="PNT62390"/>
    </source>
</evidence>
<dbReference type="ExpressionAtlas" id="A0A2K2CK34">
    <property type="expression patterns" value="baseline"/>
</dbReference>
<dbReference type="SUPFAM" id="SSF52540">
    <property type="entry name" value="P-loop containing nucleoside triphosphate hydrolases"/>
    <property type="match status" value="1"/>
</dbReference>
<reference evidence="8 9" key="1">
    <citation type="journal article" date="2010" name="Nature">
        <title>Genome sequencing and analysis of the model grass Brachypodium distachyon.</title>
        <authorList>
            <consortium name="International Brachypodium Initiative"/>
        </authorList>
    </citation>
    <scope>NUCLEOTIDE SEQUENCE [LARGE SCALE GENOMIC DNA]</scope>
    <source>
        <strain evidence="8">Bd21</strain>
        <strain evidence="9">cv. Bd21</strain>
    </source>
</reference>
<protein>
    <recommendedName>
        <fullName evidence="11">Rx N-terminal domain-containing protein</fullName>
    </recommendedName>
</protein>
<proteinExistence type="inferred from homology"/>
<dbReference type="Gene3D" id="1.20.5.4130">
    <property type="match status" value="1"/>
</dbReference>
<accession>A0A2K2CK34</accession>
<dbReference type="Pfam" id="PF18052">
    <property type="entry name" value="Rx_N"/>
    <property type="match status" value="1"/>
</dbReference>
<name>A0A2K2CK34_BRADI</name>
<dbReference type="InterPro" id="IPR038005">
    <property type="entry name" value="RX-like_CC"/>
</dbReference>
<keyword evidence="2" id="KW-0433">Leucine-rich repeat</keyword>
<evidence type="ECO:0008006" key="11">
    <source>
        <dbReference type="Google" id="ProtNLM"/>
    </source>
</evidence>
<dbReference type="Pfam" id="PF00931">
    <property type="entry name" value="NB-ARC"/>
    <property type="match status" value="1"/>
</dbReference>
<evidence type="ECO:0000259" key="6">
    <source>
        <dbReference type="Pfam" id="PF00931"/>
    </source>
</evidence>
<evidence type="ECO:0000313" key="10">
    <source>
        <dbReference type="Proteomes" id="UP000008810"/>
    </source>
</evidence>
<evidence type="ECO:0000259" key="7">
    <source>
        <dbReference type="Pfam" id="PF18052"/>
    </source>
</evidence>
<keyword evidence="4" id="KW-0547">Nucleotide-binding</keyword>
<sequence>MGEVVASAATGALGAVVGKLATLASDEYKRLRGVPREIESLSRELDAMKAFLEKMSEAEEEADPRDKVWMNQVRELSYDAEDSIDDFVACVAARPDGFMGKIKNLVSRTIEDLKRQIDEVSQRNARYRPGESAASVSKKTKIDRRALVIFEDASKLVGVDGPKEEVIQLLADDGESTDSTQQQQQQPTKVVAIVGPGGLGKTTLANRVYEEIKEDFDCRAFLSVSQNPDIVRVMSKIFSQLTGYSADANEDLPQLITKIRDFLTDGNKRYPSTLAAKAVFIAALMVVSFLE</sequence>
<dbReference type="Proteomes" id="UP000008810">
    <property type="component" value="Chromosome 4"/>
</dbReference>
<dbReference type="InterPro" id="IPR041118">
    <property type="entry name" value="Rx_N"/>
</dbReference>
<dbReference type="PANTHER" id="PTHR19338:SF42">
    <property type="entry name" value="RX N-TERMINAL DOMAIN-CONTAINING PROTEIN"/>
    <property type="match status" value="1"/>
</dbReference>
<organism evidence="8">
    <name type="scientific">Brachypodium distachyon</name>
    <name type="common">Purple false brome</name>
    <name type="synonym">Trachynia distachya</name>
    <dbReference type="NCBI Taxonomy" id="15368"/>
    <lineage>
        <taxon>Eukaryota</taxon>
        <taxon>Viridiplantae</taxon>
        <taxon>Streptophyta</taxon>
        <taxon>Embryophyta</taxon>
        <taxon>Tracheophyta</taxon>
        <taxon>Spermatophyta</taxon>
        <taxon>Magnoliopsida</taxon>
        <taxon>Liliopsida</taxon>
        <taxon>Poales</taxon>
        <taxon>Poaceae</taxon>
        <taxon>BOP clade</taxon>
        <taxon>Pooideae</taxon>
        <taxon>Stipodae</taxon>
        <taxon>Brachypodieae</taxon>
        <taxon>Brachypodium</taxon>
    </lineage>
</organism>
<dbReference type="InterPro" id="IPR002182">
    <property type="entry name" value="NB-ARC"/>
</dbReference>
<evidence type="ECO:0000313" key="8">
    <source>
        <dbReference type="EMBL" id="PNT62390.1"/>
    </source>
</evidence>